<feature type="compositionally biased region" description="Basic residues" evidence="3">
    <location>
        <begin position="191"/>
        <end position="205"/>
    </location>
</feature>
<protein>
    <submittedName>
        <fullName evidence="7">RRM domain-containing protein</fullName>
    </submittedName>
</protein>
<dbReference type="FunFam" id="3.30.70.330:FF:000962">
    <property type="entry name" value="RBMX2 ortholog"/>
    <property type="match status" value="1"/>
</dbReference>
<evidence type="ECO:0000256" key="2">
    <source>
        <dbReference type="PROSITE-ProRule" id="PRU00176"/>
    </source>
</evidence>
<dbReference type="Gene3D" id="3.30.70.330">
    <property type="match status" value="1"/>
</dbReference>
<evidence type="ECO:0000313" key="7">
    <source>
        <dbReference type="WBParaSite" id="TCNE_0001074001-mRNA-1"/>
    </source>
</evidence>
<feature type="compositionally biased region" description="Basic and acidic residues" evidence="3">
    <location>
        <begin position="206"/>
        <end position="230"/>
    </location>
</feature>
<reference evidence="5 6" key="2">
    <citation type="submission" date="2018-11" db="EMBL/GenBank/DDBJ databases">
        <authorList>
            <consortium name="Pathogen Informatics"/>
        </authorList>
    </citation>
    <scope>NUCLEOTIDE SEQUENCE [LARGE SCALE GENOMIC DNA]</scope>
</reference>
<dbReference type="SUPFAM" id="SSF54928">
    <property type="entry name" value="RNA-binding domain, RBD"/>
    <property type="match status" value="1"/>
</dbReference>
<evidence type="ECO:0000256" key="3">
    <source>
        <dbReference type="SAM" id="MobiDB-lite"/>
    </source>
</evidence>
<dbReference type="Proteomes" id="UP000050794">
    <property type="component" value="Unassembled WGS sequence"/>
</dbReference>
<feature type="region of interest" description="Disordered" evidence="3">
    <location>
        <begin position="292"/>
        <end position="319"/>
    </location>
</feature>
<dbReference type="InterPro" id="IPR000504">
    <property type="entry name" value="RRM_dom"/>
</dbReference>
<evidence type="ECO:0000259" key="4">
    <source>
        <dbReference type="PROSITE" id="PS50102"/>
    </source>
</evidence>
<dbReference type="CDD" id="cd12411">
    <property type="entry name" value="RRM_ist3_like"/>
    <property type="match status" value="1"/>
</dbReference>
<dbReference type="Pfam" id="PF00076">
    <property type="entry name" value="RRM_1"/>
    <property type="match status" value="1"/>
</dbReference>
<dbReference type="InterPro" id="IPR051847">
    <property type="entry name" value="RNA_proc/Spliceosome_comp"/>
</dbReference>
<dbReference type="PROSITE" id="PS50102">
    <property type="entry name" value="RRM"/>
    <property type="match status" value="1"/>
</dbReference>
<dbReference type="AlphaFoldDB" id="A0A183UQH0"/>
<evidence type="ECO:0000313" key="5">
    <source>
        <dbReference type="EMBL" id="VDM42061.1"/>
    </source>
</evidence>
<dbReference type="PANTHER" id="PTHR45880:SF1">
    <property type="entry name" value="RNA-BINDING MOTIF PROTEIN, X-LINKED 2"/>
    <property type="match status" value="1"/>
</dbReference>
<dbReference type="GO" id="GO:0003723">
    <property type="term" value="F:RNA binding"/>
    <property type="evidence" value="ECO:0007669"/>
    <property type="project" value="UniProtKB-UniRule"/>
</dbReference>
<dbReference type="EMBL" id="UYWY01020602">
    <property type="protein sequence ID" value="VDM42061.1"/>
    <property type="molecule type" value="Genomic_DNA"/>
</dbReference>
<organism evidence="6 7">
    <name type="scientific">Toxocara canis</name>
    <name type="common">Canine roundworm</name>
    <dbReference type="NCBI Taxonomy" id="6265"/>
    <lineage>
        <taxon>Eukaryota</taxon>
        <taxon>Metazoa</taxon>
        <taxon>Ecdysozoa</taxon>
        <taxon>Nematoda</taxon>
        <taxon>Chromadorea</taxon>
        <taxon>Rhabditida</taxon>
        <taxon>Spirurina</taxon>
        <taxon>Ascaridomorpha</taxon>
        <taxon>Ascaridoidea</taxon>
        <taxon>Toxocaridae</taxon>
        <taxon>Toxocara</taxon>
    </lineage>
</organism>
<feature type="domain" description="RRM" evidence="4">
    <location>
        <begin position="38"/>
        <end position="116"/>
    </location>
</feature>
<feature type="region of interest" description="Disordered" evidence="3">
    <location>
        <begin position="190"/>
        <end position="280"/>
    </location>
</feature>
<keyword evidence="6" id="KW-1185">Reference proteome</keyword>
<dbReference type="InterPro" id="IPR012677">
    <property type="entry name" value="Nucleotide-bd_a/b_plait_sf"/>
</dbReference>
<name>A0A183UQH0_TOXCA</name>
<dbReference type="GO" id="GO:0071011">
    <property type="term" value="C:precatalytic spliceosome"/>
    <property type="evidence" value="ECO:0007669"/>
    <property type="project" value="TreeGrafter"/>
</dbReference>
<gene>
    <name evidence="5" type="ORF">TCNE_LOCUS10740</name>
</gene>
<feature type="region of interest" description="Disordered" evidence="3">
    <location>
        <begin position="137"/>
        <end position="163"/>
    </location>
</feature>
<dbReference type="SMART" id="SM00360">
    <property type="entry name" value="RRM"/>
    <property type="match status" value="1"/>
</dbReference>
<dbReference type="InterPro" id="IPR035979">
    <property type="entry name" value="RBD_domain_sf"/>
</dbReference>
<feature type="compositionally biased region" description="Basic and acidic residues" evidence="3">
    <location>
        <begin position="292"/>
        <end position="312"/>
    </location>
</feature>
<reference evidence="7" key="1">
    <citation type="submission" date="2016-06" db="UniProtKB">
        <authorList>
            <consortium name="WormBaseParasite"/>
        </authorList>
    </citation>
    <scope>IDENTIFICATION</scope>
</reference>
<keyword evidence="1 2" id="KW-0694">RNA-binding</keyword>
<evidence type="ECO:0000313" key="6">
    <source>
        <dbReference type="Proteomes" id="UP000050794"/>
    </source>
</evidence>
<dbReference type="GO" id="GO:0000398">
    <property type="term" value="P:mRNA splicing, via spliceosome"/>
    <property type="evidence" value="ECO:0007669"/>
    <property type="project" value="InterPro"/>
</dbReference>
<dbReference type="InterPro" id="IPR045844">
    <property type="entry name" value="RRM_Ist3-like"/>
</dbReference>
<dbReference type="PANTHER" id="PTHR45880">
    <property type="entry name" value="RNA-BINDING MOTIF PROTEIN, X-LINKED 2"/>
    <property type="match status" value="1"/>
</dbReference>
<dbReference type="GO" id="GO:0005686">
    <property type="term" value="C:U2 snRNP"/>
    <property type="evidence" value="ECO:0007669"/>
    <property type="project" value="TreeGrafter"/>
</dbReference>
<proteinExistence type="predicted"/>
<dbReference type="GO" id="GO:0071013">
    <property type="term" value="C:catalytic step 2 spliceosome"/>
    <property type="evidence" value="ECO:0007669"/>
    <property type="project" value="TreeGrafter"/>
</dbReference>
<evidence type="ECO:0000256" key="1">
    <source>
        <dbReference type="ARBA" id="ARBA00022884"/>
    </source>
</evidence>
<accession>A0A183UQH0</accession>
<dbReference type="WBParaSite" id="TCNE_0001074001-mRNA-1">
    <property type="protein sequence ID" value="TCNE_0001074001-mRNA-1"/>
    <property type="gene ID" value="TCNE_0001074001"/>
</dbReference>
<sequence>MNPITNIRNQNKIAARELELGIAGGNGKSWHDKYSNSAWIYIGGLPYDLNEGDIITVFSQYGEIVNINLIRDHKTGKSRGFAFVCYQDQRSTVLAVDNFNGIKLLRRIIRVDHVEEYKVPKYSEDVDEETRRVWEEGCAPKPINISQQDEESGDESPLERLRKRGKLNEDGVIELSDDIRKQIKKEEKRAKKEAKRLKKERKRAKKERERLAAEEGWDDKVKREAPEESSWKSQKKPIDSIPLNDEDFYGSNEHFNFGKPRKEIPAAPTHNPRPDFEKADWRDIEMWKAVREKEKQEKGETQNNWKEEEHYLPSRFHRE</sequence>